<organism evidence="2 3">
    <name type="scientific">Parathielavia hyrcaniae</name>
    <dbReference type="NCBI Taxonomy" id="113614"/>
    <lineage>
        <taxon>Eukaryota</taxon>
        <taxon>Fungi</taxon>
        <taxon>Dikarya</taxon>
        <taxon>Ascomycota</taxon>
        <taxon>Pezizomycotina</taxon>
        <taxon>Sordariomycetes</taxon>
        <taxon>Sordariomycetidae</taxon>
        <taxon>Sordariales</taxon>
        <taxon>Chaetomiaceae</taxon>
        <taxon>Parathielavia</taxon>
    </lineage>
</organism>
<protein>
    <submittedName>
        <fullName evidence="2">Uncharacterized protein</fullName>
    </submittedName>
</protein>
<dbReference type="Proteomes" id="UP001305647">
    <property type="component" value="Unassembled WGS sequence"/>
</dbReference>
<proteinExistence type="predicted"/>
<gene>
    <name evidence="2" type="ORF">N658DRAFT_436869</name>
</gene>
<evidence type="ECO:0000313" key="3">
    <source>
        <dbReference type="Proteomes" id="UP001305647"/>
    </source>
</evidence>
<comment type="caution">
    <text evidence="2">The sequence shown here is derived from an EMBL/GenBank/DDBJ whole genome shotgun (WGS) entry which is preliminary data.</text>
</comment>
<feature type="region of interest" description="Disordered" evidence="1">
    <location>
        <begin position="1"/>
        <end position="24"/>
    </location>
</feature>
<reference evidence="2" key="1">
    <citation type="journal article" date="2023" name="Mol. Phylogenet. Evol.">
        <title>Genome-scale phylogeny and comparative genomics of the fungal order Sordariales.</title>
        <authorList>
            <person name="Hensen N."/>
            <person name="Bonometti L."/>
            <person name="Westerberg I."/>
            <person name="Brannstrom I.O."/>
            <person name="Guillou S."/>
            <person name="Cros-Aarteil S."/>
            <person name="Calhoun S."/>
            <person name="Haridas S."/>
            <person name="Kuo A."/>
            <person name="Mondo S."/>
            <person name="Pangilinan J."/>
            <person name="Riley R."/>
            <person name="LaButti K."/>
            <person name="Andreopoulos B."/>
            <person name="Lipzen A."/>
            <person name="Chen C."/>
            <person name="Yan M."/>
            <person name="Daum C."/>
            <person name="Ng V."/>
            <person name="Clum A."/>
            <person name="Steindorff A."/>
            <person name="Ohm R.A."/>
            <person name="Martin F."/>
            <person name="Silar P."/>
            <person name="Natvig D.O."/>
            <person name="Lalanne C."/>
            <person name="Gautier V."/>
            <person name="Ament-Velasquez S.L."/>
            <person name="Kruys A."/>
            <person name="Hutchinson M.I."/>
            <person name="Powell A.J."/>
            <person name="Barry K."/>
            <person name="Miller A.N."/>
            <person name="Grigoriev I.V."/>
            <person name="Debuchy R."/>
            <person name="Gladieux P."/>
            <person name="Hiltunen Thoren M."/>
            <person name="Johannesson H."/>
        </authorList>
    </citation>
    <scope>NUCLEOTIDE SEQUENCE</scope>
    <source>
        <strain evidence="2">CBS 757.83</strain>
    </source>
</reference>
<feature type="non-terminal residue" evidence="2">
    <location>
        <position position="179"/>
    </location>
</feature>
<name>A0AAN6SWM7_9PEZI</name>
<accession>A0AAN6SWM7</accession>
<reference evidence="2" key="2">
    <citation type="submission" date="2023-05" db="EMBL/GenBank/DDBJ databases">
        <authorList>
            <consortium name="Lawrence Berkeley National Laboratory"/>
            <person name="Steindorff A."/>
            <person name="Hensen N."/>
            <person name="Bonometti L."/>
            <person name="Westerberg I."/>
            <person name="Brannstrom I.O."/>
            <person name="Guillou S."/>
            <person name="Cros-Aarteil S."/>
            <person name="Calhoun S."/>
            <person name="Haridas S."/>
            <person name="Kuo A."/>
            <person name="Mondo S."/>
            <person name="Pangilinan J."/>
            <person name="Riley R."/>
            <person name="Labutti K."/>
            <person name="Andreopoulos B."/>
            <person name="Lipzen A."/>
            <person name="Chen C."/>
            <person name="Yanf M."/>
            <person name="Daum C."/>
            <person name="Ng V."/>
            <person name="Clum A."/>
            <person name="Ohm R."/>
            <person name="Martin F."/>
            <person name="Silar P."/>
            <person name="Natvig D."/>
            <person name="Lalanne C."/>
            <person name="Gautier V."/>
            <person name="Ament-Velasquez S.L."/>
            <person name="Kruys A."/>
            <person name="Hutchinson M.I."/>
            <person name="Powell A.J."/>
            <person name="Barry K."/>
            <person name="Miller A.N."/>
            <person name="Grigoriev I.V."/>
            <person name="Debuchy R."/>
            <person name="Gladieux P."/>
            <person name="Thoren M.H."/>
            <person name="Johannesson H."/>
        </authorList>
    </citation>
    <scope>NUCLEOTIDE SEQUENCE</scope>
    <source>
        <strain evidence="2">CBS 757.83</strain>
    </source>
</reference>
<evidence type="ECO:0000256" key="1">
    <source>
        <dbReference type="SAM" id="MobiDB-lite"/>
    </source>
</evidence>
<feature type="compositionally biased region" description="Low complexity" evidence="1">
    <location>
        <begin position="1"/>
        <end position="12"/>
    </location>
</feature>
<keyword evidence="3" id="KW-1185">Reference proteome</keyword>
<dbReference type="EMBL" id="MU863740">
    <property type="protein sequence ID" value="KAK4096088.1"/>
    <property type="molecule type" value="Genomic_DNA"/>
</dbReference>
<sequence>MSNQPPSNTPSGNGPPPSPWLRKFGGHSRTVLNNPMEPLSHSGLAPRIPDLHPTFYAEGNDYLANLAPFAKPSDYELDMLFATEDFQLGMNGGLTTWELAVLNERLVNGWPGGHHQSDPNRPRLLETNGLGAQVDESSWHPVFQKIRWYDFRVPIVDGKSTRHAVSGIAATDVWSVDVP</sequence>
<evidence type="ECO:0000313" key="2">
    <source>
        <dbReference type="EMBL" id="KAK4096088.1"/>
    </source>
</evidence>
<dbReference type="AlphaFoldDB" id="A0AAN6SWM7"/>